<protein>
    <submittedName>
        <fullName evidence="2">Uncharacterized protein</fullName>
    </submittedName>
</protein>
<reference evidence="2 3" key="1">
    <citation type="submission" date="2021-07" db="EMBL/GenBank/DDBJ databases">
        <authorList>
            <person name="Palmer J.M."/>
        </authorList>
    </citation>
    <scope>NUCLEOTIDE SEQUENCE [LARGE SCALE GENOMIC DNA]</scope>
    <source>
        <strain evidence="2 3">AT_MEX2019</strain>
        <tissue evidence="2">Muscle</tissue>
    </source>
</reference>
<feature type="transmembrane region" description="Helical" evidence="1">
    <location>
        <begin position="101"/>
        <end position="123"/>
    </location>
</feature>
<name>A0ABU7BFZ2_9TELE</name>
<accession>A0ABU7BFZ2</accession>
<evidence type="ECO:0000313" key="3">
    <source>
        <dbReference type="Proteomes" id="UP001345963"/>
    </source>
</evidence>
<evidence type="ECO:0000256" key="1">
    <source>
        <dbReference type="SAM" id="Phobius"/>
    </source>
</evidence>
<dbReference type="EMBL" id="JAHUTI010052133">
    <property type="protein sequence ID" value="MED6249442.1"/>
    <property type="molecule type" value="Genomic_DNA"/>
</dbReference>
<keyword evidence="3" id="KW-1185">Reference proteome</keyword>
<dbReference type="Proteomes" id="UP001345963">
    <property type="component" value="Unassembled WGS sequence"/>
</dbReference>
<sequence length="193" mass="21707">MSHLFQAAFNSPGSLPMTALGSVPKAHTQGEPDGTWNLEKLHLELKYLGRKLADAKLQRQKQRSYKGAQGVRAHCKSTDILFPVLFACSALGGGRMRFLSLPLACFCICFCLCFSQSLALHIFQTSKLWIWSAGLSTQLIKFCPRDDRVKENPLARPVHSSLDRRWIPGSSGRLCAGLQCRLRMQKMFIYLDF</sequence>
<keyword evidence="1" id="KW-0472">Membrane</keyword>
<gene>
    <name evidence="2" type="ORF">ATANTOWER_014168</name>
</gene>
<keyword evidence="1" id="KW-1133">Transmembrane helix</keyword>
<keyword evidence="1" id="KW-0812">Transmembrane</keyword>
<organism evidence="2 3">
    <name type="scientific">Ataeniobius toweri</name>
    <dbReference type="NCBI Taxonomy" id="208326"/>
    <lineage>
        <taxon>Eukaryota</taxon>
        <taxon>Metazoa</taxon>
        <taxon>Chordata</taxon>
        <taxon>Craniata</taxon>
        <taxon>Vertebrata</taxon>
        <taxon>Euteleostomi</taxon>
        <taxon>Actinopterygii</taxon>
        <taxon>Neopterygii</taxon>
        <taxon>Teleostei</taxon>
        <taxon>Neoteleostei</taxon>
        <taxon>Acanthomorphata</taxon>
        <taxon>Ovalentaria</taxon>
        <taxon>Atherinomorphae</taxon>
        <taxon>Cyprinodontiformes</taxon>
        <taxon>Goodeidae</taxon>
        <taxon>Ataeniobius</taxon>
    </lineage>
</organism>
<proteinExistence type="predicted"/>
<evidence type="ECO:0000313" key="2">
    <source>
        <dbReference type="EMBL" id="MED6249442.1"/>
    </source>
</evidence>
<comment type="caution">
    <text evidence="2">The sequence shown here is derived from an EMBL/GenBank/DDBJ whole genome shotgun (WGS) entry which is preliminary data.</text>
</comment>